<reference evidence="4" key="2">
    <citation type="submission" date="2020-09" db="EMBL/GenBank/DDBJ databases">
        <authorList>
            <person name="Sun Q."/>
            <person name="Zhou Y."/>
        </authorList>
    </citation>
    <scope>NUCLEOTIDE SEQUENCE</scope>
    <source>
        <strain evidence="4">CGMCC 1.15388</strain>
    </source>
</reference>
<evidence type="ECO:0000256" key="1">
    <source>
        <dbReference type="ARBA" id="ARBA00023125"/>
    </source>
</evidence>
<comment type="caution">
    <text evidence="4">The sequence shown here is derived from an EMBL/GenBank/DDBJ whole genome shotgun (WGS) entry which is preliminary data.</text>
</comment>
<protein>
    <recommendedName>
        <fullName evidence="3">HTH tetR-type domain-containing protein</fullName>
    </recommendedName>
</protein>
<evidence type="ECO:0000256" key="2">
    <source>
        <dbReference type="PROSITE-ProRule" id="PRU00335"/>
    </source>
</evidence>
<evidence type="ECO:0000313" key="4">
    <source>
        <dbReference type="EMBL" id="GGE65672.1"/>
    </source>
</evidence>
<reference evidence="4" key="1">
    <citation type="journal article" date="2014" name="Int. J. Syst. Evol. Microbiol.">
        <title>Complete genome sequence of Corynebacterium casei LMG S-19264T (=DSM 44701T), isolated from a smear-ripened cheese.</title>
        <authorList>
            <consortium name="US DOE Joint Genome Institute (JGI-PGF)"/>
            <person name="Walter F."/>
            <person name="Albersmeier A."/>
            <person name="Kalinowski J."/>
            <person name="Ruckert C."/>
        </authorList>
    </citation>
    <scope>NUCLEOTIDE SEQUENCE</scope>
    <source>
        <strain evidence="4">CGMCC 1.15388</strain>
    </source>
</reference>
<dbReference type="GO" id="GO:0000976">
    <property type="term" value="F:transcription cis-regulatory region binding"/>
    <property type="evidence" value="ECO:0007669"/>
    <property type="project" value="TreeGrafter"/>
</dbReference>
<name>A0A917EN84_9MICC</name>
<proteinExistence type="predicted"/>
<dbReference type="Pfam" id="PF00440">
    <property type="entry name" value="TetR_N"/>
    <property type="match status" value="1"/>
</dbReference>
<dbReference type="Proteomes" id="UP000633136">
    <property type="component" value="Unassembled WGS sequence"/>
</dbReference>
<dbReference type="EMBL" id="BMIS01000004">
    <property type="protein sequence ID" value="GGE65672.1"/>
    <property type="molecule type" value="Genomic_DNA"/>
</dbReference>
<dbReference type="Gene3D" id="1.10.10.60">
    <property type="entry name" value="Homeodomain-like"/>
    <property type="match status" value="1"/>
</dbReference>
<dbReference type="SUPFAM" id="SSF46689">
    <property type="entry name" value="Homeodomain-like"/>
    <property type="match status" value="1"/>
</dbReference>
<keyword evidence="1 2" id="KW-0238">DNA-binding</keyword>
<sequence>MSRSSEAINQLIHILDERGWSATTVDDLAKEAGISRATFFRVYGSKEDLVFADHEEMIERLEAFLERTDHDIASAMREGLALVFRYHLEDEGRTLARHRLLKQSTQLRNRELLTSHTYERIFRHWLRRRLGPGLAAEPVAVSLSGAAVALHNAFLRKWLAEPSPGVLSEFTAEAKKLIHVVLSGYELEGKLRSSAGVKGPHAVVALVGESADTEEICEAVRSALNHSRGE</sequence>
<dbReference type="InterPro" id="IPR009057">
    <property type="entry name" value="Homeodomain-like_sf"/>
</dbReference>
<evidence type="ECO:0000259" key="3">
    <source>
        <dbReference type="PROSITE" id="PS50977"/>
    </source>
</evidence>
<dbReference type="Gene3D" id="1.10.357.10">
    <property type="entry name" value="Tetracycline Repressor, domain 2"/>
    <property type="match status" value="1"/>
</dbReference>
<accession>A0A917EN84</accession>
<feature type="DNA-binding region" description="H-T-H motif" evidence="2">
    <location>
        <begin position="24"/>
        <end position="43"/>
    </location>
</feature>
<dbReference type="PANTHER" id="PTHR30055">
    <property type="entry name" value="HTH-TYPE TRANSCRIPTIONAL REGULATOR RUTR"/>
    <property type="match status" value="1"/>
</dbReference>
<dbReference type="InterPro" id="IPR001647">
    <property type="entry name" value="HTH_TetR"/>
</dbReference>
<dbReference type="GO" id="GO:0003700">
    <property type="term" value="F:DNA-binding transcription factor activity"/>
    <property type="evidence" value="ECO:0007669"/>
    <property type="project" value="TreeGrafter"/>
</dbReference>
<keyword evidence="5" id="KW-1185">Reference proteome</keyword>
<gene>
    <name evidence="4" type="ORF">GCM10011401_11170</name>
</gene>
<dbReference type="AlphaFoldDB" id="A0A917EN84"/>
<dbReference type="InterPro" id="IPR050109">
    <property type="entry name" value="HTH-type_TetR-like_transc_reg"/>
</dbReference>
<dbReference type="PROSITE" id="PS50977">
    <property type="entry name" value="HTH_TETR_2"/>
    <property type="match status" value="1"/>
</dbReference>
<organism evidence="4 5">
    <name type="scientific">Nesterenkonia cremea</name>
    <dbReference type="NCBI Taxonomy" id="1882340"/>
    <lineage>
        <taxon>Bacteria</taxon>
        <taxon>Bacillati</taxon>
        <taxon>Actinomycetota</taxon>
        <taxon>Actinomycetes</taxon>
        <taxon>Micrococcales</taxon>
        <taxon>Micrococcaceae</taxon>
        <taxon>Nesterenkonia</taxon>
    </lineage>
</organism>
<evidence type="ECO:0000313" key="5">
    <source>
        <dbReference type="Proteomes" id="UP000633136"/>
    </source>
</evidence>
<dbReference type="PANTHER" id="PTHR30055:SF226">
    <property type="entry name" value="HTH-TYPE TRANSCRIPTIONAL REGULATOR PKSA"/>
    <property type="match status" value="1"/>
</dbReference>
<dbReference type="RefSeq" id="WP_188683572.1">
    <property type="nucleotide sequence ID" value="NZ_BMIS01000004.1"/>
</dbReference>
<feature type="domain" description="HTH tetR-type" evidence="3">
    <location>
        <begin position="1"/>
        <end position="61"/>
    </location>
</feature>